<sequence>MIWGLRSTKDDSTAPQVASWAPLRIAARAMCCAVGHNAAAASAAINARVNHFRETDFMEGGSRIVGAALYRVDAWGAERLGLMLRAAIAEIITSQPGMDTGKVALLVLGAEAERPGMDSERVAAIVGELLAELREEGGEFHVHSGYRADGKGGVGKALVQAASLLAGADGPEQVLLVAVDSLLDAGAIESFLEQERIATTNNPDGFIPAEGAAAILLERASSAQPTPALWIESVAVTQEAWRLDSDLPLRATALTQAIRNATEAAHCQLASLDFHASGMTGESWYAKEVSMALARCMEHKKEAFPHLMVARNVGETGAASPVLTLAWLASLMAHPFFSPGKSALLHFAGDDGGRTAMVVRLREQQAI</sequence>
<evidence type="ECO:0000313" key="1">
    <source>
        <dbReference type="EMBL" id="QBE66540.1"/>
    </source>
</evidence>
<accession>A0A4P6L4L6</accession>
<dbReference type="Proteomes" id="UP000290637">
    <property type="component" value="Chromosome"/>
</dbReference>
<keyword evidence="2" id="KW-1185">Reference proteome</keyword>
<dbReference type="GO" id="GO:0016746">
    <property type="term" value="F:acyltransferase activity"/>
    <property type="evidence" value="ECO:0007669"/>
    <property type="project" value="InterPro"/>
</dbReference>
<dbReference type="AlphaFoldDB" id="A0A4P6L4L6"/>
<organism evidence="1 2">
    <name type="scientific">Pseudoduganella lutea</name>
    <dbReference type="NCBI Taxonomy" id="321985"/>
    <lineage>
        <taxon>Bacteria</taxon>
        <taxon>Pseudomonadati</taxon>
        <taxon>Pseudomonadota</taxon>
        <taxon>Betaproteobacteria</taxon>
        <taxon>Burkholderiales</taxon>
        <taxon>Oxalobacteraceae</taxon>
        <taxon>Telluria group</taxon>
        <taxon>Pseudoduganella</taxon>
    </lineage>
</organism>
<proteinExistence type="predicted"/>
<dbReference type="OrthoDB" id="3078238at2"/>
<dbReference type="SUPFAM" id="SSF53901">
    <property type="entry name" value="Thiolase-like"/>
    <property type="match status" value="1"/>
</dbReference>
<evidence type="ECO:0008006" key="3">
    <source>
        <dbReference type="Google" id="ProtNLM"/>
    </source>
</evidence>
<protein>
    <recommendedName>
        <fullName evidence="3">3-oxoacyl-ACP synthase</fullName>
    </recommendedName>
</protein>
<name>A0A4P6L4L6_9BURK</name>
<dbReference type="RefSeq" id="WP_130189647.1">
    <property type="nucleotide sequence ID" value="NZ_CP035913.1"/>
</dbReference>
<reference evidence="1 2" key="1">
    <citation type="submission" date="2019-02" db="EMBL/GenBank/DDBJ databases">
        <title>Draft Genome Sequences of Six Type Strains of the Genus Massilia.</title>
        <authorList>
            <person name="Miess H."/>
            <person name="Frediansyhah A."/>
            <person name="Gross H."/>
        </authorList>
    </citation>
    <scope>NUCLEOTIDE SEQUENCE [LARGE SCALE GENOMIC DNA]</scope>
    <source>
        <strain evidence="1 2">DSM 17473</strain>
    </source>
</reference>
<gene>
    <name evidence="1" type="ORF">EWM63_29195</name>
</gene>
<dbReference type="Gene3D" id="3.40.47.10">
    <property type="match status" value="1"/>
</dbReference>
<evidence type="ECO:0000313" key="2">
    <source>
        <dbReference type="Proteomes" id="UP000290637"/>
    </source>
</evidence>
<dbReference type="KEGG" id="plue:EWM63_29195"/>
<dbReference type="InterPro" id="IPR016039">
    <property type="entry name" value="Thiolase-like"/>
</dbReference>
<dbReference type="EMBL" id="CP035913">
    <property type="protein sequence ID" value="QBE66540.1"/>
    <property type="molecule type" value="Genomic_DNA"/>
</dbReference>